<reference evidence="6" key="1">
    <citation type="submission" date="2020-09" db="EMBL/GenBank/DDBJ databases">
        <title>A novel bacterium of genus Paenibacillus, isolated from South China Sea.</title>
        <authorList>
            <person name="Huang H."/>
            <person name="Mo K."/>
            <person name="Hu Y."/>
        </authorList>
    </citation>
    <scope>NUCLEOTIDE SEQUENCE</scope>
    <source>
        <strain evidence="6">IB182493</strain>
    </source>
</reference>
<proteinExistence type="predicted"/>
<protein>
    <submittedName>
        <fullName evidence="6">LacI family DNA-binding transcriptional regulator</fullName>
    </submittedName>
</protein>
<dbReference type="EMBL" id="JACXIY010000019">
    <property type="protein sequence ID" value="MBD2870276.1"/>
    <property type="molecule type" value="Genomic_DNA"/>
</dbReference>
<feature type="domain" description="HTH lacI-type" evidence="5">
    <location>
        <begin position="5"/>
        <end position="59"/>
    </location>
</feature>
<keyword evidence="1" id="KW-0678">Repressor</keyword>
<gene>
    <name evidence="6" type="ORF">IDH41_16980</name>
</gene>
<dbReference type="Gene3D" id="3.40.50.2300">
    <property type="match status" value="2"/>
</dbReference>
<dbReference type="InterPro" id="IPR010982">
    <property type="entry name" value="Lambda_DNA-bd_dom_sf"/>
</dbReference>
<dbReference type="PANTHER" id="PTHR30146:SF148">
    <property type="entry name" value="HTH-TYPE TRANSCRIPTIONAL REPRESSOR PURR-RELATED"/>
    <property type="match status" value="1"/>
</dbReference>
<accession>A0A927CQ91</accession>
<dbReference type="SMART" id="SM00354">
    <property type="entry name" value="HTH_LACI"/>
    <property type="match status" value="1"/>
</dbReference>
<dbReference type="RefSeq" id="WP_190863073.1">
    <property type="nucleotide sequence ID" value="NZ_JACXIY010000019.1"/>
</dbReference>
<dbReference type="CDD" id="cd01392">
    <property type="entry name" value="HTH_LacI"/>
    <property type="match status" value="1"/>
</dbReference>
<dbReference type="GO" id="GO:0003700">
    <property type="term" value="F:DNA-binding transcription factor activity"/>
    <property type="evidence" value="ECO:0007669"/>
    <property type="project" value="TreeGrafter"/>
</dbReference>
<dbReference type="PANTHER" id="PTHR30146">
    <property type="entry name" value="LACI-RELATED TRANSCRIPTIONAL REPRESSOR"/>
    <property type="match status" value="1"/>
</dbReference>
<dbReference type="GO" id="GO:0000976">
    <property type="term" value="F:transcription cis-regulatory region binding"/>
    <property type="evidence" value="ECO:0007669"/>
    <property type="project" value="TreeGrafter"/>
</dbReference>
<evidence type="ECO:0000313" key="7">
    <source>
        <dbReference type="Proteomes" id="UP000632125"/>
    </source>
</evidence>
<evidence type="ECO:0000259" key="5">
    <source>
        <dbReference type="PROSITE" id="PS50932"/>
    </source>
</evidence>
<dbReference type="Proteomes" id="UP000632125">
    <property type="component" value="Unassembled WGS sequence"/>
</dbReference>
<sequence length="358" mass="39937">MKKRVKLADIANELGLSKMAVSMALRGDTSISKETTERVRSKASELGYTPNRMAQGLVRGKSYTIALVIAGPFHDDYQNQIIKGAVPYAMKRGYTISVSPMAGNPERESSYIEKFKDIVADGVMAFPSPEVKNYRKLKDDGMPYVLYTKFFYDLESDYVVCNDELGGYLMTRHLLELGHVDIGFVYDEKLKESSEVVERLKGMRRALAEQGIEHGDDRLLPFALHYNLEDMDDNAILESNPAFERALRSGNRPTALFVCNDITATSVYIAIKKMGLRIPDDISIGGYEGVYLGSIVDPPLTTVATPIQEMGRRACEILIDKIEGKSDSDQIFRLKLDPKLLVRASTKAVSPVAKKEQD</sequence>
<evidence type="ECO:0000256" key="2">
    <source>
        <dbReference type="ARBA" id="ARBA00023015"/>
    </source>
</evidence>
<organism evidence="6 7">
    <name type="scientific">Paenibacillus arenilitoris</name>
    <dbReference type="NCBI Taxonomy" id="2772299"/>
    <lineage>
        <taxon>Bacteria</taxon>
        <taxon>Bacillati</taxon>
        <taxon>Bacillota</taxon>
        <taxon>Bacilli</taxon>
        <taxon>Bacillales</taxon>
        <taxon>Paenibacillaceae</taxon>
        <taxon>Paenibacillus</taxon>
    </lineage>
</organism>
<dbReference type="InterPro" id="IPR046335">
    <property type="entry name" value="LacI/GalR-like_sensor"/>
</dbReference>
<evidence type="ECO:0000256" key="1">
    <source>
        <dbReference type="ARBA" id="ARBA00022491"/>
    </source>
</evidence>
<dbReference type="SUPFAM" id="SSF53822">
    <property type="entry name" value="Periplasmic binding protein-like I"/>
    <property type="match status" value="1"/>
</dbReference>
<dbReference type="AlphaFoldDB" id="A0A927CQ91"/>
<comment type="caution">
    <text evidence="6">The sequence shown here is derived from an EMBL/GenBank/DDBJ whole genome shotgun (WGS) entry which is preliminary data.</text>
</comment>
<dbReference type="CDD" id="cd06267">
    <property type="entry name" value="PBP1_LacI_sugar_binding-like"/>
    <property type="match status" value="1"/>
</dbReference>
<keyword evidence="7" id="KW-1185">Reference proteome</keyword>
<dbReference type="PROSITE" id="PS50932">
    <property type="entry name" value="HTH_LACI_2"/>
    <property type="match status" value="1"/>
</dbReference>
<dbReference type="Pfam" id="PF13377">
    <property type="entry name" value="Peripla_BP_3"/>
    <property type="match status" value="1"/>
</dbReference>
<dbReference type="Gene3D" id="1.10.260.40">
    <property type="entry name" value="lambda repressor-like DNA-binding domains"/>
    <property type="match status" value="1"/>
</dbReference>
<evidence type="ECO:0000256" key="3">
    <source>
        <dbReference type="ARBA" id="ARBA00023125"/>
    </source>
</evidence>
<keyword evidence="4" id="KW-0804">Transcription</keyword>
<evidence type="ECO:0000256" key="4">
    <source>
        <dbReference type="ARBA" id="ARBA00023163"/>
    </source>
</evidence>
<evidence type="ECO:0000313" key="6">
    <source>
        <dbReference type="EMBL" id="MBD2870276.1"/>
    </source>
</evidence>
<keyword evidence="3 6" id="KW-0238">DNA-binding</keyword>
<dbReference type="Pfam" id="PF00356">
    <property type="entry name" value="LacI"/>
    <property type="match status" value="1"/>
</dbReference>
<dbReference type="InterPro" id="IPR028082">
    <property type="entry name" value="Peripla_BP_I"/>
</dbReference>
<name>A0A927CQ91_9BACL</name>
<dbReference type="InterPro" id="IPR000843">
    <property type="entry name" value="HTH_LacI"/>
</dbReference>
<keyword evidence="2" id="KW-0805">Transcription regulation</keyword>
<dbReference type="SUPFAM" id="SSF47413">
    <property type="entry name" value="lambda repressor-like DNA-binding domains"/>
    <property type="match status" value="1"/>
</dbReference>